<gene>
    <name evidence="1" type="ORF">SAMN05444817_1252</name>
</gene>
<dbReference type="RefSeq" id="WP_076600040.1">
    <property type="nucleotide sequence ID" value="NZ_CP046976.1"/>
</dbReference>
<name>A0A1N7KH67_9CORY</name>
<dbReference type="STRING" id="1161099.SAMN05444817_1252"/>
<dbReference type="AlphaFoldDB" id="A0A1N7KH67"/>
<organism evidence="1 2">
    <name type="scientific">Corynebacterium appendicis CIP 107643</name>
    <dbReference type="NCBI Taxonomy" id="1161099"/>
    <lineage>
        <taxon>Bacteria</taxon>
        <taxon>Bacillati</taxon>
        <taxon>Actinomycetota</taxon>
        <taxon>Actinomycetes</taxon>
        <taxon>Mycobacteriales</taxon>
        <taxon>Corynebacteriaceae</taxon>
        <taxon>Corynebacterium</taxon>
    </lineage>
</organism>
<keyword evidence="2" id="KW-1185">Reference proteome</keyword>
<dbReference type="Proteomes" id="UP000186292">
    <property type="component" value="Unassembled WGS sequence"/>
</dbReference>
<protein>
    <submittedName>
        <fullName evidence="1">Uncharacterized protein</fullName>
    </submittedName>
</protein>
<accession>A0A1N7KH67</accession>
<reference evidence="2" key="1">
    <citation type="submission" date="2017-01" db="EMBL/GenBank/DDBJ databases">
        <authorList>
            <person name="Varghese N."/>
            <person name="Submissions S."/>
        </authorList>
    </citation>
    <scope>NUCLEOTIDE SEQUENCE [LARGE SCALE GENOMIC DNA]</scope>
    <source>
        <strain evidence="2">DSM 44531</strain>
    </source>
</reference>
<proteinExistence type="predicted"/>
<sequence length="265" mass="29315">MTSYKWFVLDEDGFPTGKFKRDRLKSARHGQLPDQRDLDAALTLLDAIGEWVEAWEDGDSDEDSYITEDALRTLQVICARLGIKVDMMSALDVSGSRRREYEVLDMLGPAHDELLAYERDLLAREIEASGWPAVNSEIKALRTAWRNASSAQTYSSVGNHAVRVLETLSDAVGNDDIPRNRTKNRLLNYLDQRSGGKTNEDLKKVVTHAFDLAHGVKHDRSPDRLKTGAAVSAAIMIVSIIRAASEPIGAGPEKLNDQPASVLKS</sequence>
<evidence type="ECO:0000313" key="2">
    <source>
        <dbReference type="Proteomes" id="UP000186292"/>
    </source>
</evidence>
<dbReference type="OrthoDB" id="5139861at2"/>
<dbReference type="EMBL" id="FTOF01000025">
    <property type="protein sequence ID" value="SIS60956.1"/>
    <property type="molecule type" value="Genomic_DNA"/>
</dbReference>
<evidence type="ECO:0000313" key="1">
    <source>
        <dbReference type="EMBL" id="SIS60956.1"/>
    </source>
</evidence>